<dbReference type="EMBL" id="SNSC02000026">
    <property type="protein sequence ID" value="TID13477.1"/>
    <property type="molecule type" value="Genomic_DNA"/>
</dbReference>
<keyword evidence="3" id="KW-1185">Reference proteome</keyword>
<organism evidence="2 3">
    <name type="scientific">Venturia nashicola</name>
    <dbReference type="NCBI Taxonomy" id="86259"/>
    <lineage>
        <taxon>Eukaryota</taxon>
        <taxon>Fungi</taxon>
        <taxon>Dikarya</taxon>
        <taxon>Ascomycota</taxon>
        <taxon>Pezizomycotina</taxon>
        <taxon>Dothideomycetes</taxon>
        <taxon>Pleosporomycetidae</taxon>
        <taxon>Venturiales</taxon>
        <taxon>Venturiaceae</taxon>
        <taxon>Venturia</taxon>
    </lineage>
</organism>
<keyword evidence="1" id="KW-0732">Signal</keyword>
<evidence type="ECO:0000313" key="3">
    <source>
        <dbReference type="Proteomes" id="UP000298493"/>
    </source>
</evidence>
<accession>A0A4Z1NI73</accession>
<sequence>MKLISSTVIALAALVFGTYVHAESYCKDAPKECAYGQPLWRPCNVNYCKGNCAGTGRTRPHCCANDKSQGDGDYYCVFP</sequence>
<name>A0A4Z1NI73_9PEZI</name>
<reference evidence="2 3" key="1">
    <citation type="submission" date="2019-04" db="EMBL/GenBank/DDBJ databases">
        <title>High contiguity whole genome sequence and gene annotation resource for two Venturia nashicola isolates.</title>
        <authorList>
            <person name="Prokchorchik M."/>
            <person name="Won K."/>
            <person name="Lee Y."/>
            <person name="Choi E.D."/>
            <person name="Segonzac C."/>
            <person name="Sohn K.H."/>
        </authorList>
    </citation>
    <scope>NUCLEOTIDE SEQUENCE [LARGE SCALE GENOMIC DNA]</scope>
    <source>
        <strain evidence="2 3">PRI2</strain>
    </source>
</reference>
<protein>
    <submittedName>
        <fullName evidence="2">Uncharacterized protein</fullName>
    </submittedName>
</protein>
<feature type="chain" id="PRO_5021379873" evidence="1">
    <location>
        <begin position="23"/>
        <end position="79"/>
    </location>
</feature>
<evidence type="ECO:0000313" key="2">
    <source>
        <dbReference type="EMBL" id="TID13477.1"/>
    </source>
</evidence>
<comment type="caution">
    <text evidence="2">The sequence shown here is derived from an EMBL/GenBank/DDBJ whole genome shotgun (WGS) entry which is preliminary data.</text>
</comment>
<dbReference type="Proteomes" id="UP000298493">
    <property type="component" value="Unassembled WGS sequence"/>
</dbReference>
<dbReference type="AlphaFoldDB" id="A0A4Z1NI73"/>
<evidence type="ECO:0000256" key="1">
    <source>
        <dbReference type="SAM" id="SignalP"/>
    </source>
</evidence>
<feature type="signal peptide" evidence="1">
    <location>
        <begin position="1"/>
        <end position="22"/>
    </location>
</feature>
<gene>
    <name evidence="2" type="ORF">E6O75_ATG11393</name>
</gene>
<proteinExistence type="predicted"/>